<dbReference type="PANTHER" id="PTHR48081">
    <property type="entry name" value="AB HYDROLASE SUPERFAMILY PROTEIN C4A8.06C"/>
    <property type="match status" value="1"/>
</dbReference>
<protein>
    <recommendedName>
        <fullName evidence="3">Alpha/beta hydrolase fold-3 domain-containing protein</fullName>
    </recommendedName>
</protein>
<sequence length="309" mass="33724">MSGLLTQQTPSAAPQVPARPPFDPSFKNASGFADFTDELKLEAVRGYSSADSAEAILNKFPHLSHVEYNIPAVNDLDNSSTVLSIFPPKSSTNTKRSVVYYIHGGGQVSGNRFSGFDSVISLLPSRDDVMFATIGYRLAPEHRAPAGAYDCGSPLAAATCILTRNLKYPQIRAQMLVVPMIDDRDDTGVSWKQFDTGTLWPGKSNRMAWEMVLGPERGGPHVSEIQCPARTTDLSNLPPAFIDVGEYEVFRDGAVAYASRIRQSGSTAELHVWPGVYHGAPLLEDTPVTRAMVAAQKEYVIRMLELCED</sequence>
<organism evidence="4 5">
    <name type="scientific">Aspergillus sclerotialis</name>
    <dbReference type="NCBI Taxonomy" id="2070753"/>
    <lineage>
        <taxon>Eukaryota</taxon>
        <taxon>Fungi</taxon>
        <taxon>Dikarya</taxon>
        <taxon>Ascomycota</taxon>
        <taxon>Pezizomycotina</taxon>
        <taxon>Eurotiomycetes</taxon>
        <taxon>Eurotiomycetidae</taxon>
        <taxon>Eurotiales</taxon>
        <taxon>Aspergillaceae</taxon>
        <taxon>Aspergillus</taxon>
        <taxon>Aspergillus subgen. Polypaecilum</taxon>
    </lineage>
</organism>
<dbReference type="InterPro" id="IPR013094">
    <property type="entry name" value="AB_hydrolase_3"/>
</dbReference>
<evidence type="ECO:0000313" key="4">
    <source>
        <dbReference type="EMBL" id="RJE22620.1"/>
    </source>
</evidence>
<dbReference type="Proteomes" id="UP000266188">
    <property type="component" value="Unassembled WGS sequence"/>
</dbReference>
<feature type="domain" description="Alpha/beta hydrolase fold-3" evidence="3">
    <location>
        <begin position="151"/>
        <end position="280"/>
    </location>
</feature>
<dbReference type="Gene3D" id="3.40.50.1820">
    <property type="entry name" value="alpha/beta hydrolase"/>
    <property type="match status" value="2"/>
</dbReference>
<comment type="caution">
    <text evidence="4">The sequence shown here is derived from an EMBL/GenBank/DDBJ whole genome shotgun (WGS) entry which is preliminary data.</text>
</comment>
<evidence type="ECO:0000313" key="5">
    <source>
        <dbReference type="Proteomes" id="UP000266188"/>
    </source>
</evidence>
<dbReference type="InterPro" id="IPR029058">
    <property type="entry name" value="AB_hydrolase_fold"/>
</dbReference>
<dbReference type="OrthoDB" id="433474at2759"/>
<feature type="region of interest" description="Disordered" evidence="2">
    <location>
        <begin position="1"/>
        <end position="23"/>
    </location>
</feature>
<name>A0A3A2ZJ89_9EURO</name>
<dbReference type="EMBL" id="MVGC01000159">
    <property type="protein sequence ID" value="RJE22620.1"/>
    <property type="molecule type" value="Genomic_DNA"/>
</dbReference>
<evidence type="ECO:0000256" key="2">
    <source>
        <dbReference type="SAM" id="MobiDB-lite"/>
    </source>
</evidence>
<dbReference type="AlphaFoldDB" id="A0A3A2ZJ89"/>
<dbReference type="Pfam" id="PF07859">
    <property type="entry name" value="Abhydrolase_3"/>
    <property type="match status" value="1"/>
</dbReference>
<reference evidence="5" key="1">
    <citation type="submission" date="2017-02" db="EMBL/GenBank/DDBJ databases">
        <authorList>
            <person name="Tafer H."/>
            <person name="Lopandic K."/>
        </authorList>
    </citation>
    <scope>NUCLEOTIDE SEQUENCE [LARGE SCALE GENOMIC DNA]</scope>
    <source>
        <strain evidence="5">CBS 366.77</strain>
    </source>
</reference>
<dbReference type="GO" id="GO:0016787">
    <property type="term" value="F:hydrolase activity"/>
    <property type="evidence" value="ECO:0007669"/>
    <property type="project" value="UniProtKB-KW"/>
</dbReference>
<dbReference type="STRING" id="2070753.A0A3A2ZJ89"/>
<keyword evidence="5" id="KW-1185">Reference proteome</keyword>
<proteinExistence type="predicted"/>
<evidence type="ECO:0000259" key="3">
    <source>
        <dbReference type="Pfam" id="PF07859"/>
    </source>
</evidence>
<accession>A0A3A2ZJ89</accession>
<feature type="compositionally biased region" description="Polar residues" evidence="2">
    <location>
        <begin position="1"/>
        <end position="12"/>
    </location>
</feature>
<dbReference type="InterPro" id="IPR050300">
    <property type="entry name" value="GDXG_lipolytic_enzyme"/>
</dbReference>
<gene>
    <name evidence="4" type="ORF">PHISCL_05043</name>
</gene>
<keyword evidence="1" id="KW-0378">Hydrolase</keyword>
<dbReference type="PANTHER" id="PTHR48081:SF8">
    <property type="entry name" value="ALPHA_BETA HYDROLASE FOLD-3 DOMAIN-CONTAINING PROTEIN-RELATED"/>
    <property type="match status" value="1"/>
</dbReference>
<evidence type="ECO:0000256" key="1">
    <source>
        <dbReference type="ARBA" id="ARBA00022801"/>
    </source>
</evidence>
<dbReference type="SUPFAM" id="SSF53474">
    <property type="entry name" value="alpha/beta-Hydrolases"/>
    <property type="match status" value="1"/>
</dbReference>